<feature type="compositionally biased region" description="Basic and acidic residues" evidence="1">
    <location>
        <begin position="240"/>
        <end position="251"/>
    </location>
</feature>
<dbReference type="Proteomes" id="UP000593571">
    <property type="component" value="Unassembled WGS sequence"/>
</dbReference>
<dbReference type="PANTHER" id="PTHR46829">
    <property type="entry name" value="STERILE ALPHA MOTIF DOMAIN-CONTAINING PROTEIN 15"/>
    <property type="match status" value="1"/>
</dbReference>
<feature type="compositionally biased region" description="Basic and acidic residues" evidence="1">
    <location>
        <begin position="478"/>
        <end position="489"/>
    </location>
</feature>
<feature type="compositionally biased region" description="Basic and acidic residues" evidence="1">
    <location>
        <begin position="521"/>
        <end position="542"/>
    </location>
</feature>
<feature type="compositionally biased region" description="Basic and acidic residues" evidence="1">
    <location>
        <begin position="152"/>
        <end position="165"/>
    </location>
</feature>
<evidence type="ECO:0000259" key="2">
    <source>
        <dbReference type="PROSITE" id="PS50105"/>
    </source>
</evidence>
<evidence type="ECO:0000256" key="1">
    <source>
        <dbReference type="SAM" id="MobiDB-lite"/>
    </source>
</evidence>
<feature type="compositionally biased region" description="Basic and acidic residues" evidence="1">
    <location>
        <begin position="206"/>
        <end position="222"/>
    </location>
</feature>
<feature type="compositionally biased region" description="Basic and acidic residues" evidence="1">
    <location>
        <begin position="424"/>
        <end position="463"/>
    </location>
</feature>
<dbReference type="Pfam" id="PF00536">
    <property type="entry name" value="SAM_1"/>
    <property type="match status" value="1"/>
</dbReference>
<feature type="compositionally biased region" description="Basic and acidic residues" evidence="1">
    <location>
        <begin position="376"/>
        <end position="416"/>
    </location>
</feature>
<feature type="compositionally biased region" description="Basic and acidic residues" evidence="1">
    <location>
        <begin position="498"/>
        <end position="514"/>
    </location>
</feature>
<dbReference type="EMBL" id="JACASE010000003">
    <property type="protein sequence ID" value="KAF6487157.1"/>
    <property type="molecule type" value="Genomic_DNA"/>
</dbReference>
<feature type="compositionally biased region" description="Basic and acidic residues" evidence="1">
    <location>
        <begin position="293"/>
        <end position="312"/>
    </location>
</feature>
<dbReference type="PROSITE" id="PS50105">
    <property type="entry name" value="SAM_DOMAIN"/>
    <property type="match status" value="1"/>
</dbReference>
<proteinExistence type="predicted"/>
<evidence type="ECO:0000313" key="4">
    <source>
        <dbReference type="Proteomes" id="UP000593571"/>
    </source>
</evidence>
<comment type="caution">
    <text evidence="3">The sequence shown here is derived from an EMBL/GenBank/DDBJ whole genome shotgun (WGS) entry which is preliminary data.</text>
</comment>
<feature type="compositionally biased region" description="Basic and acidic residues" evidence="1">
    <location>
        <begin position="261"/>
        <end position="270"/>
    </location>
</feature>
<organism evidence="3 4">
    <name type="scientific">Rousettus aegyptiacus</name>
    <name type="common">Egyptian fruit bat</name>
    <name type="synonym">Pteropus aegyptiacus</name>
    <dbReference type="NCBI Taxonomy" id="9407"/>
    <lineage>
        <taxon>Eukaryota</taxon>
        <taxon>Metazoa</taxon>
        <taxon>Chordata</taxon>
        <taxon>Craniata</taxon>
        <taxon>Vertebrata</taxon>
        <taxon>Euteleostomi</taxon>
        <taxon>Mammalia</taxon>
        <taxon>Eutheria</taxon>
        <taxon>Laurasiatheria</taxon>
        <taxon>Chiroptera</taxon>
        <taxon>Yinpterochiroptera</taxon>
        <taxon>Pteropodoidea</taxon>
        <taxon>Pteropodidae</taxon>
        <taxon>Rousettinae</taxon>
        <taxon>Rousettus</taxon>
    </lineage>
</organism>
<reference evidence="3 4" key="1">
    <citation type="journal article" date="2020" name="Nature">
        <title>Six reference-quality genomes reveal evolution of bat adaptations.</title>
        <authorList>
            <person name="Jebb D."/>
            <person name="Huang Z."/>
            <person name="Pippel M."/>
            <person name="Hughes G.M."/>
            <person name="Lavrichenko K."/>
            <person name="Devanna P."/>
            <person name="Winkler S."/>
            <person name="Jermiin L.S."/>
            <person name="Skirmuntt E.C."/>
            <person name="Katzourakis A."/>
            <person name="Burkitt-Gray L."/>
            <person name="Ray D.A."/>
            <person name="Sullivan K.A.M."/>
            <person name="Roscito J.G."/>
            <person name="Kirilenko B.M."/>
            <person name="Davalos L.M."/>
            <person name="Corthals A.P."/>
            <person name="Power M.L."/>
            <person name="Jones G."/>
            <person name="Ransome R.D."/>
            <person name="Dechmann D.K.N."/>
            <person name="Locatelli A.G."/>
            <person name="Puechmaille S.J."/>
            <person name="Fedrigo O."/>
            <person name="Jarvis E.D."/>
            <person name="Hiller M."/>
            <person name="Vernes S.C."/>
            <person name="Myers E.W."/>
            <person name="Teeling E.C."/>
        </authorList>
    </citation>
    <scope>NUCLEOTIDE SEQUENCE [LARGE SCALE GENOMIC DNA]</scope>
    <source>
        <strain evidence="3">MRouAeg1</strain>
        <tissue evidence="3">Muscle</tissue>
    </source>
</reference>
<feature type="compositionally biased region" description="Basic and acidic residues" evidence="1">
    <location>
        <begin position="51"/>
        <end position="62"/>
    </location>
</feature>
<evidence type="ECO:0000313" key="3">
    <source>
        <dbReference type="EMBL" id="KAF6487157.1"/>
    </source>
</evidence>
<sequence>MAEVPEDYDSGTDEAESLGFETPQLPGPLEIFEGAKSDKMSEAGLELLVETDQKPQPETKEENFEEGALENAKYVHPPLTPRMGSQEEVPKESEVDLSSETEPGIPQEVKSETSRENRGELFKDLNEKPKEPDLEPPEETEPDVTEDVLIESAKEADPELPKETNSEVPRATVSETRLELLEENQPENPEESLGAQNEETSLEPPEETKPEFPSEKPKKSIEEADLQLPKVTTSEFPGETQRKSPEEKTTEPSEQTILEFIEEKPRKSTEADLEPPEETKPEVPQEVGLEPSEETKPEEAGLEHPEETKPEETDLGPPEETKPEAPEEAGLGPPEETKPEEAGLEPPEETKAEETGRKLTEEEGMEPSEQTIPDFPDQKPSKSTDETRRKSTEEKVPEPLEEIKSEFPEEKRKPIDETCLEPSGKTKPEIQEETRRKSTVEKVLEPPEDTKAAVQKDKQRKSVETGLSPPQKSKPKGILRESTEEKGLEPPEQTTPEFPKKEPKTRNKSTEEIHQVPQQKTKPEVQKTHIEPTKEKELELSDKAKLLQRETHKEFAKEDSPETSRFKHFVDKDKLEHSNYQSRKLIEETRKVSKGSTFGSLTVSELDSISTDYEFSESLKLYELPDTSNDIYPSESQRDLRDSISKKKVVGFSLEQKELVHKDKEAQPTDSMELQFEYLKWSPEKVAEWISELGFPQYKECFTANFISGQKLIHVNCSNLPQMGITDFEDMKVISRHTRELLGIEEPLFSRSISLPYRDNIGLFLERKSHTGVKSDSLTLSEFVQVAGLQDYDPKITAPEDNEAVYYTEP</sequence>
<feature type="compositionally biased region" description="Acidic residues" evidence="1">
    <location>
        <begin position="1"/>
        <end position="16"/>
    </location>
</feature>
<feature type="compositionally biased region" description="Basic and acidic residues" evidence="1">
    <location>
        <begin position="109"/>
        <end position="133"/>
    </location>
</feature>
<feature type="region of interest" description="Disordered" evidence="1">
    <location>
        <begin position="1"/>
        <end position="542"/>
    </location>
</feature>
<dbReference type="PANTHER" id="PTHR46829:SF1">
    <property type="entry name" value="STERILE ALPHA MOTIF DOMAIN-CONTAINING PROTEIN 15"/>
    <property type="match status" value="1"/>
</dbReference>
<feature type="compositionally biased region" description="Acidic residues" evidence="1">
    <location>
        <begin position="134"/>
        <end position="149"/>
    </location>
</feature>
<feature type="compositionally biased region" description="Basic and acidic residues" evidence="1">
    <location>
        <begin position="348"/>
        <end position="361"/>
    </location>
</feature>
<dbReference type="OrthoDB" id="6133291at2759"/>
<gene>
    <name evidence="3" type="ORF">HJG63_017144</name>
</gene>
<dbReference type="InterPro" id="IPR013761">
    <property type="entry name" value="SAM/pointed_sf"/>
</dbReference>
<dbReference type="Gene3D" id="1.10.150.50">
    <property type="entry name" value="Transcription Factor, Ets-1"/>
    <property type="match status" value="1"/>
</dbReference>
<dbReference type="AlphaFoldDB" id="A0A7J8IRB9"/>
<dbReference type="InterPro" id="IPR001660">
    <property type="entry name" value="SAM"/>
</dbReference>
<protein>
    <submittedName>
        <fullName evidence="3">Sterile alpha motif domain containing 15</fullName>
    </submittedName>
</protein>
<keyword evidence="4" id="KW-1185">Reference proteome</keyword>
<feature type="domain" description="SAM" evidence="2">
    <location>
        <begin position="681"/>
        <end position="744"/>
    </location>
</feature>
<feature type="compositionally biased region" description="Acidic residues" evidence="1">
    <location>
        <begin position="181"/>
        <end position="190"/>
    </location>
</feature>
<dbReference type="CDD" id="cd09530">
    <property type="entry name" value="SAM_Samd14"/>
    <property type="match status" value="1"/>
</dbReference>
<dbReference type="SMART" id="SM00454">
    <property type="entry name" value="SAM"/>
    <property type="match status" value="1"/>
</dbReference>
<accession>A0A7J8IRB9</accession>
<name>A0A7J8IRB9_ROUAE</name>
<dbReference type="SUPFAM" id="SSF47769">
    <property type="entry name" value="SAM/Pointed domain"/>
    <property type="match status" value="1"/>
</dbReference>
<feature type="region of interest" description="Disordered" evidence="1">
    <location>
        <begin position="551"/>
        <end position="570"/>
    </location>
</feature>